<proteinExistence type="predicted"/>
<dbReference type="Proteomes" id="UP001589896">
    <property type="component" value="Unassembled WGS sequence"/>
</dbReference>
<sequence>MTSAALTVEQTPPPVPAADMSSPATMLAVIERVATDPNADIDKMERLLQMHERMLEREARAAYTSAMAAMQPELPSIVERGKIKNNSGNVTSTYALWEDINAAIKPILQKHGFALSFRTETGDDSVHVVGILAHRAGHQETTEITLPADKTGSKNSVQAVGSSVSYGKRYTAGSLLNITTHGEDDDGRLGGGALDAKAIDWIDKANELAELEKYQPLREAMLKDYGGKASNMPAEVRNAFNRAKARVTPKD</sequence>
<keyword evidence="3" id="KW-1185">Reference proteome</keyword>
<dbReference type="RefSeq" id="WP_386666039.1">
    <property type="nucleotide sequence ID" value="NZ_JBHLTG010000001.1"/>
</dbReference>
<dbReference type="EMBL" id="JBHLTG010000001">
    <property type="protein sequence ID" value="MFC0677485.1"/>
    <property type="molecule type" value="Genomic_DNA"/>
</dbReference>
<gene>
    <name evidence="2" type="ORF">ACFFGH_06430</name>
</gene>
<evidence type="ECO:0000256" key="1">
    <source>
        <dbReference type="SAM" id="MobiDB-lite"/>
    </source>
</evidence>
<protein>
    <submittedName>
        <fullName evidence="2">ERF family protein</fullName>
    </submittedName>
</protein>
<evidence type="ECO:0000313" key="2">
    <source>
        <dbReference type="EMBL" id="MFC0677485.1"/>
    </source>
</evidence>
<comment type="caution">
    <text evidence="2">The sequence shown here is derived from an EMBL/GenBank/DDBJ whole genome shotgun (WGS) entry which is preliminary data.</text>
</comment>
<evidence type="ECO:0000313" key="3">
    <source>
        <dbReference type="Proteomes" id="UP001589896"/>
    </source>
</evidence>
<dbReference type="InterPro" id="IPR007499">
    <property type="entry name" value="ERF_bacteria_virus"/>
</dbReference>
<name>A0ABV6RKH8_9GAMM</name>
<dbReference type="Pfam" id="PF04404">
    <property type="entry name" value="ERF"/>
    <property type="match status" value="1"/>
</dbReference>
<organism evidence="2 3">
    <name type="scientific">Lysobacter korlensis</name>
    <dbReference type="NCBI Taxonomy" id="553636"/>
    <lineage>
        <taxon>Bacteria</taxon>
        <taxon>Pseudomonadati</taxon>
        <taxon>Pseudomonadota</taxon>
        <taxon>Gammaproteobacteria</taxon>
        <taxon>Lysobacterales</taxon>
        <taxon>Lysobacteraceae</taxon>
        <taxon>Lysobacter</taxon>
    </lineage>
</organism>
<reference evidence="2 3" key="1">
    <citation type="submission" date="2024-09" db="EMBL/GenBank/DDBJ databases">
        <authorList>
            <person name="Sun Q."/>
            <person name="Mori K."/>
        </authorList>
    </citation>
    <scope>NUCLEOTIDE SEQUENCE [LARGE SCALE GENOMIC DNA]</scope>
    <source>
        <strain evidence="2 3">KCTC 23076</strain>
    </source>
</reference>
<accession>A0ABV6RKH8</accession>
<feature type="compositionally biased region" description="Polar residues" evidence="1">
    <location>
        <begin position="1"/>
        <end position="10"/>
    </location>
</feature>
<feature type="region of interest" description="Disordered" evidence="1">
    <location>
        <begin position="1"/>
        <end position="20"/>
    </location>
</feature>